<protein>
    <submittedName>
        <fullName evidence="4">P-loop NTPase</fullName>
    </submittedName>
</protein>
<feature type="domain" description="CobQ/CobB/MinD/ParA nucleotide binding" evidence="3">
    <location>
        <begin position="6"/>
        <end position="212"/>
    </location>
</feature>
<dbReference type="Pfam" id="PF01656">
    <property type="entry name" value="CbiA"/>
    <property type="match status" value="1"/>
</dbReference>
<evidence type="ECO:0000313" key="5">
    <source>
        <dbReference type="Proteomes" id="UP000658131"/>
    </source>
</evidence>
<organism evidence="4 5">
    <name type="scientific">Yanshouia hominis</name>
    <dbReference type="NCBI Taxonomy" id="2763673"/>
    <lineage>
        <taxon>Bacteria</taxon>
        <taxon>Bacillati</taxon>
        <taxon>Bacillota</taxon>
        <taxon>Clostridia</taxon>
        <taxon>Eubacteriales</taxon>
        <taxon>Oscillospiraceae</taxon>
        <taxon>Yanshouia</taxon>
    </lineage>
</organism>
<proteinExistence type="predicted"/>
<dbReference type="Gene3D" id="3.40.50.300">
    <property type="entry name" value="P-loop containing nucleotide triphosphate hydrolases"/>
    <property type="match status" value="1"/>
</dbReference>
<keyword evidence="5" id="KW-1185">Reference proteome</keyword>
<reference evidence="4 5" key="1">
    <citation type="submission" date="2020-08" db="EMBL/GenBank/DDBJ databases">
        <title>Genome public.</title>
        <authorList>
            <person name="Liu C."/>
            <person name="Sun Q."/>
        </authorList>
    </citation>
    <scope>NUCLEOTIDE SEQUENCE [LARGE SCALE GENOMIC DNA]</scope>
    <source>
        <strain evidence="4 5">BX1</strain>
    </source>
</reference>
<keyword evidence="1" id="KW-0547">Nucleotide-binding</keyword>
<dbReference type="Proteomes" id="UP000658131">
    <property type="component" value="Unassembled WGS sequence"/>
</dbReference>
<dbReference type="InterPro" id="IPR027417">
    <property type="entry name" value="P-loop_NTPase"/>
</dbReference>
<dbReference type="InterPro" id="IPR050625">
    <property type="entry name" value="ParA/MinD_ATPase"/>
</dbReference>
<dbReference type="InterPro" id="IPR002586">
    <property type="entry name" value="CobQ/CobB/MinD/ParA_Nub-bd_dom"/>
</dbReference>
<name>A0ABR7NIU9_9FIRM</name>
<sequence length="244" mass="25785">MPKILLVTSGKGGTGKTTVSMLLAHALCRRDRNVLLIELDSGLRGLDLLLGVSDRVVYDLSDYLCGRCKPVKAVTVCDVPKGNLHLIAAPSDRYFVPDPNALASLLRGMSGCYDELILDAAAGLGRGFDVAASLCTSALVVTTPDPVSVRDAAKAVSMLQRTPPRLIVNKFSTRQLSADLPNLDSIIDTVGAQLISVIPEDPALPQAGARGALPPAASPAMGEIEDLARRLLGERVLLNIGRLR</sequence>
<evidence type="ECO:0000259" key="3">
    <source>
        <dbReference type="Pfam" id="PF01656"/>
    </source>
</evidence>
<dbReference type="RefSeq" id="WP_262399832.1">
    <property type="nucleotide sequence ID" value="NZ_JACRTB010000010.1"/>
</dbReference>
<evidence type="ECO:0000313" key="4">
    <source>
        <dbReference type="EMBL" id="MBC8576300.1"/>
    </source>
</evidence>
<comment type="caution">
    <text evidence="4">The sequence shown here is derived from an EMBL/GenBank/DDBJ whole genome shotgun (WGS) entry which is preliminary data.</text>
</comment>
<keyword evidence="2" id="KW-0067">ATP-binding</keyword>
<evidence type="ECO:0000256" key="2">
    <source>
        <dbReference type="ARBA" id="ARBA00022840"/>
    </source>
</evidence>
<gene>
    <name evidence="4" type="ORF">H8717_07760</name>
</gene>
<dbReference type="EMBL" id="JACRTB010000010">
    <property type="protein sequence ID" value="MBC8576300.1"/>
    <property type="molecule type" value="Genomic_DNA"/>
</dbReference>
<dbReference type="SUPFAM" id="SSF52540">
    <property type="entry name" value="P-loop containing nucleoside triphosphate hydrolases"/>
    <property type="match status" value="1"/>
</dbReference>
<accession>A0ABR7NIU9</accession>
<dbReference type="PANTHER" id="PTHR43384:SF6">
    <property type="entry name" value="SEPTUM SITE-DETERMINING PROTEIN MIND HOMOLOG, CHLOROPLASTIC"/>
    <property type="match status" value="1"/>
</dbReference>
<evidence type="ECO:0000256" key="1">
    <source>
        <dbReference type="ARBA" id="ARBA00022741"/>
    </source>
</evidence>
<dbReference type="PANTHER" id="PTHR43384">
    <property type="entry name" value="SEPTUM SITE-DETERMINING PROTEIN MIND HOMOLOG, CHLOROPLASTIC-RELATED"/>
    <property type="match status" value="1"/>
</dbReference>